<gene>
    <name evidence="1" type="primary">HEPACAM2</name>
</gene>
<evidence type="ECO:0000313" key="1">
    <source>
        <dbReference type="EMBL" id="CCQ43052.1"/>
    </source>
</evidence>
<dbReference type="OrthoDB" id="9872799at2759"/>
<protein>
    <submittedName>
        <fullName evidence="1">Alternative protein HEPACAM2</fullName>
    </submittedName>
</protein>
<accession>L8EC70</accession>
<dbReference type="EMBL" id="HF583555">
    <property type="protein sequence ID" value="CCQ43052.1"/>
    <property type="molecule type" value="Genomic_DNA"/>
</dbReference>
<name>L8EC70_HUMAN</name>
<reference evidence="1" key="1">
    <citation type="journal article" date="2013" name="PLoS ONE">
        <title>Direct detection of alternative open reading frames translation products in human significantly expands the proteome.</title>
        <authorList>
            <person name="Vanderperre B."/>
            <person name="Lucier J.-F."/>
            <person name="Motard J."/>
            <person name="Tremblay G."/>
            <person name="Vanderperre S."/>
            <person name="Wisztorski M."/>
            <person name="Salzet M."/>
            <person name="Boisvert F.-M."/>
            <person name="Roucou X."/>
        </authorList>
    </citation>
    <scope>NUCLEOTIDE SEQUENCE</scope>
</reference>
<dbReference type="AlphaFoldDB" id="L8EC70"/>
<dbReference type="ChiTaRS" id="HEPACAM2">
    <property type="organism name" value="human"/>
</dbReference>
<organism evidence="1">
    <name type="scientific">Homo sapiens</name>
    <name type="common">Human</name>
    <dbReference type="NCBI Taxonomy" id="9606"/>
    <lineage>
        <taxon>Eukaryota</taxon>
        <taxon>Metazoa</taxon>
        <taxon>Chordata</taxon>
        <taxon>Craniata</taxon>
        <taxon>Vertebrata</taxon>
        <taxon>Euteleostomi</taxon>
        <taxon>Mammalia</taxon>
        <taxon>Eutheria</taxon>
        <taxon>Euarchontoglires</taxon>
        <taxon>Primates</taxon>
        <taxon>Haplorrhini</taxon>
        <taxon>Catarrhini</taxon>
        <taxon>Hominidae</taxon>
        <taxon>Homo</taxon>
    </lineage>
</organism>
<proteinExistence type="predicted"/>
<sequence length="45" mass="5223">MQIELQVFQHIHNVLCNRKTCWGNIPQWRVVLMLTGRTKVTGVSS</sequence>